<dbReference type="Proteomes" id="UP000267536">
    <property type="component" value="Unassembled WGS sequence"/>
</dbReference>
<evidence type="ECO:0000256" key="3">
    <source>
        <dbReference type="ARBA" id="ARBA00022490"/>
    </source>
</evidence>
<comment type="caution">
    <text evidence="5">The sequence shown here is derived from an EMBL/GenBank/DDBJ whole genome shotgun (WGS) entry which is preliminary data.</text>
</comment>
<keyword evidence="6" id="KW-1185">Reference proteome</keyword>
<reference evidence="5 6" key="1">
    <citation type="submission" date="2018-11" db="EMBL/GenBank/DDBJ databases">
        <title>Draft genome sequence of Gordonia sp. RS15-1S isolated from rice stems.</title>
        <authorList>
            <person name="Muangham S."/>
        </authorList>
    </citation>
    <scope>NUCLEOTIDE SEQUENCE [LARGE SCALE GENOMIC DNA]</scope>
    <source>
        <strain evidence="5 6">RS15-1S</strain>
    </source>
</reference>
<evidence type="ECO:0000256" key="2">
    <source>
        <dbReference type="ARBA" id="ARBA00006411"/>
    </source>
</evidence>
<protein>
    <submittedName>
        <fullName evidence="5">ESX secretion-associated protein EspG</fullName>
    </submittedName>
</protein>
<sequence length="265" mass="28350">MATLDVDDALSVDEILTLTDRLGIDTLPDTLALWPTQPTVGELQRVRDRCVGQLSDRELIVDGEIDPDLAHVLTTMRRPDRELSIRIITSDGLLRASVLRVKRCHVVATRRGDTLRVRGFEAEGSERVVAEVARLLPEAIDVDCGSVSAPALDVAENLAGLRAATPIADELHALGADSRTALALGAVLADYRVAVEMRVAALDPHVDRSIVADGALAVFYAARGCVLSAPSVSPDGQLWCSLKGGSDHRIAQAVAQLMSLLPEGW</sequence>
<dbReference type="AlphaFoldDB" id="A0A3N4GBY7"/>
<dbReference type="InterPro" id="IPR025734">
    <property type="entry name" value="EspG"/>
</dbReference>
<evidence type="ECO:0000313" key="6">
    <source>
        <dbReference type="Proteomes" id="UP000267536"/>
    </source>
</evidence>
<dbReference type="Pfam" id="PF14011">
    <property type="entry name" value="ESX-1_EspG"/>
    <property type="match status" value="1"/>
</dbReference>
<comment type="subcellular location">
    <subcellularLocation>
        <location evidence="1">Cytoplasm</location>
    </subcellularLocation>
</comment>
<comment type="similarity">
    <text evidence="2">Belongs to the EspG family.</text>
</comment>
<accession>A0A3N4GBY7</accession>
<dbReference type="OrthoDB" id="3681944at2"/>
<organism evidence="5 6">
    <name type="scientific">Gordonia oryzae</name>
    <dbReference type="NCBI Taxonomy" id="2487349"/>
    <lineage>
        <taxon>Bacteria</taxon>
        <taxon>Bacillati</taxon>
        <taxon>Actinomycetota</taxon>
        <taxon>Actinomycetes</taxon>
        <taxon>Mycobacteriales</taxon>
        <taxon>Gordoniaceae</taxon>
        <taxon>Gordonia</taxon>
    </lineage>
</organism>
<evidence type="ECO:0000313" key="5">
    <source>
        <dbReference type="EMBL" id="RPA58076.1"/>
    </source>
</evidence>
<gene>
    <name evidence="5" type="ORF">EF294_16900</name>
</gene>
<name>A0A3N4GBY7_9ACTN</name>
<keyword evidence="4" id="KW-0143">Chaperone</keyword>
<dbReference type="EMBL" id="RKMH01000013">
    <property type="protein sequence ID" value="RPA58076.1"/>
    <property type="molecule type" value="Genomic_DNA"/>
</dbReference>
<keyword evidence="3" id="KW-0963">Cytoplasm</keyword>
<evidence type="ECO:0000256" key="1">
    <source>
        <dbReference type="ARBA" id="ARBA00004496"/>
    </source>
</evidence>
<proteinExistence type="inferred from homology"/>
<evidence type="ECO:0000256" key="4">
    <source>
        <dbReference type="ARBA" id="ARBA00023186"/>
    </source>
</evidence>